<dbReference type="GO" id="GO:0009264">
    <property type="term" value="P:deoxyribonucleotide catabolic process"/>
    <property type="evidence" value="ECO:0007669"/>
    <property type="project" value="UniProtKB-UniRule"/>
</dbReference>
<dbReference type="EC" id="4.1.2.4" evidence="2 8"/>
<keyword evidence="5" id="KW-0704">Schiff base</keyword>
<dbReference type="HAMAP" id="MF_00114">
    <property type="entry name" value="DeoC_type1"/>
    <property type="match status" value="1"/>
</dbReference>
<keyword evidence="4 9" id="KW-0456">Lyase</keyword>
<dbReference type="GO" id="GO:0004139">
    <property type="term" value="F:deoxyribose-phosphate aldolase activity"/>
    <property type="evidence" value="ECO:0007669"/>
    <property type="project" value="UniProtKB-UniRule"/>
</dbReference>
<keyword evidence="3" id="KW-0963">Cytoplasm</keyword>
<reference evidence="9" key="1">
    <citation type="journal article" date="2020" name="mSystems">
        <title>Genome- and Community-Level Interaction Insights into Carbon Utilization and Element Cycling Functions of Hydrothermarchaeota in Hydrothermal Sediment.</title>
        <authorList>
            <person name="Zhou Z."/>
            <person name="Liu Y."/>
            <person name="Xu W."/>
            <person name="Pan J."/>
            <person name="Luo Z.H."/>
            <person name="Li M."/>
        </authorList>
    </citation>
    <scope>NUCLEOTIDE SEQUENCE [LARGE SCALE GENOMIC DNA]</scope>
    <source>
        <strain evidence="9">HyVt-237</strain>
    </source>
</reference>
<dbReference type="InterPro" id="IPR011343">
    <property type="entry name" value="DeoC"/>
</dbReference>
<evidence type="ECO:0000256" key="3">
    <source>
        <dbReference type="ARBA" id="ARBA00022490"/>
    </source>
</evidence>
<comment type="catalytic activity">
    <reaction evidence="6">
        <text>2-deoxy-D-ribose 5-phosphate = D-glyceraldehyde 3-phosphate + acetaldehyde</text>
        <dbReference type="Rhea" id="RHEA:12821"/>
        <dbReference type="ChEBI" id="CHEBI:15343"/>
        <dbReference type="ChEBI" id="CHEBI:59776"/>
        <dbReference type="ChEBI" id="CHEBI:62877"/>
        <dbReference type="EC" id="4.1.2.4"/>
    </reaction>
</comment>
<feature type="non-terminal residue" evidence="9">
    <location>
        <position position="224"/>
    </location>
</feature>
<protein>
    <recommendedName>
        <fullName evidence="2 8">Deoxyribose-phosphate aldolase</fullName>
        <ecNumber evidence="2 8">4.1.2.4</ecNumber>
    </recommendedName>
</protein>
<dbReference type="GO" id="GO:0005737">
    <property type="term" value="C:cytoplasm"/>
    <property type="evidence" value="ECO:0007669"/>
    <property type="project" value="InterPro"/>
</dbReference>
<accession>A0A7C1BIV5</accession>
<comment type="function">
    <text evidence="7">Catalyzes a reversible aldol reaction between acetaldehyde and D-glyceraldehyde 3-phosphate to generate 2-deoxy-D-ribose 5-phosphate.</text>
</comment>
<dbReference type="InterPro" id="IPR028581">
    <property type="entry name" value="DeoC_typeI"/>
</dbReference>
<dbReference type="NCBIfam" id="TIGR00126">
    <property type="entry name" value="deoC"/>
    <property type="match status" value="1"/>
</dbReference>
<dbReference type="Gene3D" id="3.20.20.70">
    <property type="entry name" value="Aldolase class I"/>
    <property type="match status" value="1"/>
</dbReference>
<evidence type="ECO:0000256" key="7">
    <source>
        <dbReference type="ARBA" id="ARBA00056337"/>
    </source>
</evidence>
<evidence type="ECO:0000256" key="1">
    <source>
        <dbReference type="ARBA" id="ARBA00010936"/>
    </source>
</evidence>
<dbReference type="Proteomes" id="UP000885931">
    <property type="component" value="Unassembled WGS sequence"/>
</dbReference>
<dbReference type="PANTHER" id="PTHR10889">
    <property type="entry name" value="DEOXYRIBOSE-PHOSPHATE ALDOLASE"/>
    <property type="match status" value="1"/>
</dbReference>
<evidence type="ECO:0000256" key="8">
    <source>
        <dbReference type="NCBIfam" id="TIGR00126"/>
    </source>
</evidence>
<dbReference type="EMBL" id="DRBW01000096">
    <property type="protein sequence ID" value="HDM90073.1"/>
    <property type="molecule type" value="Genomic_DNA"/>
</dbReference>
<dbReference type="InterPro" id="IPR013785">
    <property type="entry name" value="Aldolase_TIM"/>
</dbReference>
<sequence length="224" mass="24277">MDVREILIRAAEREKKLKEASIDFPASELARYIDHTLLKPEAGPADVRKVAEEALKYGFASVCVNPAYVSLVSEILRGSGIKTCSVVGFPLGANKKELKVLEARRAFEDGAQEIDMVMNIGMFRAGERAYVEDEIAEIAELPYKFTLKVIIEACLLTDEEKAEAALLVKKAGAHYVKTSTGFSKGGATLHDVAILREAVGPDFGVKAAGGIRTYEDAVLMIKAG</sequence>
<evidence type="ECO:0000256" key="5">
    <source>
        <dbReference type="ARBA" id="ARBA00023270"/>
    </source>
</evidence>
<dbReference type="CDD" id="cd00959">
    <property type="entry name" value="DeoC"/>
    <property type="match status" value="1"/>
</dbReference>
<evidence type="ECO:0000256" key="4">
    <source>
        <dbReference type="ARBA" id="ARBA00023239"/>
    </source>
</evidence>
<proteinExistence type="inferred from homology"/>
<name>A0A7C1BIV5_UNCW3</name>
<dbReference type="SMART" id="SM01133">
    <property type="entry name" value="DeoC"/>
    <property type="match status" value="1"/>
</dbReference>
<dbReference type="PIRSF" id="PIRSF001357">
    <property type="entry name" value="DeoC"/>
    <property type="match status" value="1"/>
</dbReference>
<dbReference type="PANTHER" id="PTHR10889:SF1">
    <property type="entry name" value="DEOXYRIBOSE-PHOSPHATE ALDOLASE"/>
    <property type="match status" value="1"/>
</dbReference>
<evidence type="ECO:0000256" key="2">
    <source>
        <dbReference type="ARBA" id="ARBA00012515"/>
    </source>
</evidence>
<evidence type="ECO:0000256" key="6">
    <source>
        <dbReference type="ARBA" id="ARBA00048791"/>
    </source>
</evidence>
<organism evidence="9">
    <name type="scientific">candidate division WOR-3 bacterium</name>
    <dbReference type="NCBI Taxonomy" id="2052148"/>
    <lineage>
        <taxon>Bacteria</taxon>
        <taxon>Bacteria division WOR-3</taxon>
    </lineage>
</organism>
<dbReference type="AlphaFoldDB" id="A0A7C1BIV5"/>
<dbReference type="SUPFAM" id="SSF51569">
    <property type="entry name" value="Aldolase"/>
    <property type="match status" value="1"/>
</dbReference>
<comment type="caution">
    <text evidence="9">The sequence shown here is derived from an EMBL/GenBank/DDBJ whole genome shotgun (WGS) entry which is preliminary data.</text>
</comment>
<gene>
    <name evidence="9" type="primary">deoC</name>
    <name evidence="9" type="ORF">ENG67_02565</name>
</gene>
<dbReference type="FunFam" id="3.20.20.70:FF:000044">
    <property type="entry name" value="Deoxyribose-phosphate aldolase"/>
    <property type="match status" value="1"/>
</dbReference>
<dbReference type="InterPro" id="IPR002915">
    <property type="entry name" value="DeoC/FbaB/LacD_aldolase"/>
</dbReference>
<dbReference type="Pfam" id="PF01791">
    <property type="entry name" value="DeoC"/>
    <property type="match status" value="1"/>
</dbReference>
<evidence type="ECO:0000313" key="9">
    <source>
        <dbReference type="EMBL" id="HDM90073.1"/>
    </source>
</evidence>
<dbReference type="GO" id="GO:0016052">
    <property type="term" value="P:carbohydrate catabolic process"/>
    <property type="evidence" value="ECO:0007669"/>
    <property type="project" value="TreeGrafter"/>
</dbReference>
<comment type="similarity">
    <text evidence="1">Belongs to the DeoC/FbaB aldolase family. DeoC type 1 subfamily.</text>
</comment>